<reference evidence="8 9" key="1">
    <citation type="submission" date="2024-09" db="EMBL/GenBank/DDBJ databases">
        <authorList>
            <person name="Sun Q."/>
            <person name="Mori K."/>
        </authorList>
    </citation>
    <scope>NUCLEOTIDE SEQUENCE [LARGE SCALE GENOMIC DNA]</scope>
    <source>
        <strain evidence="8 9">TISTR 2452</strain>
    </source>
</reference>
<organism evidence="8 9">
    <name type="scientific">Paenibacillus aurantiacus</name>
    <dbReference type="NCBI Taxonomy" id="1936118"/>
    <lineage>
        <taxon>Bacteria</taxon>
        <taxon>Bacillati</taxon>
        <taxon>Bacillota</taxon>
        <taxon>Bacilli</taxon>
        <taxon>Bacillales</taxon>
        <taxon>Paenibacillaceae</taxon>
        <taxon>Paenibacillus</taxon>
    </lineage>
</organism>
<keyword evidence="5" id="KW-0326">Glycosidase</keyword>
<dbReference type="Gene3D" id="3.20.20.80">
    <property type="entry name" value="Glycosidases"/>
    <property type="match status" value="1"/>
</dbReference>
<dbReference type="EMBL" id="JBHMDO010000041">
    <property type="protein sequence ID" value="MFB9329250.1"/>
    <property type="molecule type" value="Genomic_DNA"/>
</dbReference>
<dbReference type="InterPro" id="IPR008979">
    <property type="entry name" value="Galactose-bd-like_sf"/>
</dbReference>
<dbReference type="Pfam" id="PF00754">
    <property type="entry name" value="F5_F8_type_C"/>
    <property type="match status" value="1"/>
</dbReference>
<dbReference type="EC" id="3.2.1.51" evidence="2"/>
<accession>A0ABV5KWG1</accession>
<evidence type="ECO:0000313" key="8">
    <source>
        <dbReference type="EMBL" id="MFB9329250.1"/>
    </source>
</evidence>
<dbReference type="SUPFAM" id="SSF51445">
    <property type="entry name" value="(Trans)glycosidases"/>
    <property type="match status" value="1"/>
</dbReference>
<protein>
    <recommendedName>
        <fullName evidence="2">alpha-L-fucosidase</fullName>
        <ecNumber evidence="2">3.2.1.51</ecNumber>
    </recommendedName>
</protein>
<feature type="domain" description="F5/8 type C" evidence="7">
    <location>
        <begin position="331"/>
        <end position="472"/>
    </location>
</feature>
<evidence type="ECO:0000256" key="5">
    <source>
        <dbReference type="ARBA" id="ARBA00023295"/>
    </source>
</evidence>
<dbReference type="PROSITE" id="PS50022">
    <property type="entry name" value="FA58C_3"/>
    <property type="match status" value="1"/>
</dbReference>
<comment type="caution">
    <text evidence="8">The sequence shown here is derived from an EMBL/GenBank/DDBJ whole genome shotgun (WGS) entry which is preliminary data.</text>
</comment>
<evidence type="ECO:0000256" key="3">
    <source>
        <dbReference type="ARBA" id="ARBA00022729"/>
    </source>
</evidence>
<dbReference type="InterPro" id="IPR017853">
    <property type="entry name" value="GH"/>
</dbReference>
<evidence type="ECO:0000256" key="6">
    <source>
        <dbReference type="SAM" id="MobiDB-lite"/>
    </source>
</evidence>
<dbReference type="SMART" id="SM00812">
    <property type="entry name" value="Alpha_L_fucos"/>
    <property type="match status" value="1"/>
</dbReference>
<comment type="similarity">
    <text evidence="1">Belongs to the glycosyl hydrolase 29 family.</text>
</comment>
<evidence type="ECO:0000256" key="4">
    <source>
        <dbReference type="ARBA" id="ARBA00022801"/>
    </source>
</evidence>
<dbReference type="PANTHER" id="PTHR10030">
    <property type="entry name" value="ALPHA-L-FUCOSIDASE"/>
    <property type="match status" value="1"/>
</dbReference>
<evidence type="ECO:0000256" key="2">
    <source>
        <dbReference type="ARBA" id="ARBA00012662"/>
    </source>
</evidence>
<dbReference type="SUPFAM" id="SSF49785">
    <property type="entry name" value="Galactose-binding domain-like"/>
    <property type="match status" value="1"/>
</dbReference>
<name>A0ABV5KWG1_9BACL</name>
<gene>
    <name evidence="8" type="ORF">ACFFSY_25215</name>
</gene>
<evidence type="ECO:0000259" key="7">
    <source>
        <dbReference type="PROSITE" id="PS50022"/>
    </source>
</evidence>
<keyword evidence="3" id="KW-0732">Signal</keyword>
<dbReference type="InterPro" id="IPR057739">
    <property type="entry name" value="Glyco_hydro_29_N"/>
</dbReference>
<dbReference type="Proteomes" id="UP001589747">
    <property type="component" value="Unassembled WGS sequence"/>
</dbReference>
<feature type="region of interest" description="Disordered" evidence="6">
    <location>
        <begin position="354"/>
        <end position="374"/>
    </location>
</feature>
<dbReference type="RefSeq" id="WP_377499511.1">
    <property type="nucleotide sequence ID" value="NZ_JBHMDO010000041.1"/>
</dbReference>
<dbReference type="Pfam" id="PF01120">
    <property type="entry name" value="Alpha_L_fucos"/>
    <property type="match status" value="1"/>
</dbReference>
<dbReference type="PANTHER" id="PTHR10030:SF37">
    <property type="entry name" value="ALPHA-L-FUCOSIDASE-RELATED"/>
    <property type="match status" value="1"/>
</dbReference>
<dbReference type="Gene3D" id="2.60.120.260">
    <property type="entry name" value="Galactose-binding domain-like"/>
    <property type="match status" value="1"/>
</dbReference>
<evidence type="ECO:0000313" key="9">
    <source>
        <dbReference type="Proteomes" id="UP001589747"/>
    </source>
</evidence>
<dbReference type="InterPro" id="IPR000421">
    <property type="entry name" value="FA58C"/>
</dbReference>
<keyword evidence="9" id="KW-1185">Reference proteome</keyword>
<evidence type="ECO:0000256" key="1">
    <source>
        <dbReference type="ARBA" id="ARBA00007951"/>
    </source>
</evidence>
<proteinExistence type="inferred from homology"/>
<dbReference type="InterPro" id="IPR000933">
    <property type="entry name" value="Glyco_hydro_29"/>
</dbReference>
<sequence length="475" mass="53564">MNSAIQRAALVAPTERQVALQDMEFYAFVHFTVNTFTDEEWGHGTESPAIFNPAELDADQWVDACLAAGMKGLILTCKHHDGFCLWPSAYTAHSVKSSPWKNGQGDVVREVAEACRRGGLKFGIYLSPWDRHAPTYGDSPAYNAYFVAQLRELLTGYGDIFCVWFDGACGEGPNGKRQEYDWDAYYATVRELQPGAVISVCGPDIRWCGNEAGHCRESEWSVVPASLRDNEKIQADSQQADDREFAKRYDSQDEDLGSRAIIERESRLIWYPSEVNTSIRPGWFYHASEDDRVKSLEELLHVYYGSVGGNATFLLNLPPDRRGLFHENDVARLRELGETLRSIFRTDLAQSATVSASESTQGREAANMLDGNPDTYWAPEEGTEQAEIVVELAEEAAFNHVVLQEYRYSQRIERFKLEAQVNGAWKPVYEGTVIGRKRICRFETVTSRTIRLTITDARWQPTLSAFAVYKGDLPC</sequence>
<keyword evidence="4" id="KW-0378">Hydrolase</keyword>